<dbReference type="OrthoDB" id="5917471at2"/>
<reference evidence="1 2" key="1">
    <citation type="submission" date="2017-10" db="EMBL/GenBank/DDBJ databases">
        <title>Nyctiphanis sp. nov., isolated from the stomach of the euphausiid Nyctiphanes simplex (Hansen, 1911) in the Gulf of California.</title>
        <authorList>
            <person name="Gomez-Gil B."/>
            <person name="Aguilar-Mendez M."/>
            <person name="Lopez-Cortes A."/>
            <person name="Gomez-Gutierrez J."/>
            <person name="Roque A."/>
            <person name="Lang E."/>
            <person name="Gonzalez-Castillo A."/>
        </authorList>
    </citation>
    <scope>NUCLEOTIDE SEQUENCE [LARGE SCALE GENOMIC DNA]</scope>
    <source>
        <strain evidence="1 2">CAIM 600</strain>
    </source>
</reference>
<dbReference type="GO" id="GO:0016301">
    <property type="term" value="F:kinase activity"/>
    <property type="evidence" value="ECO:0007669"/>
    <property type="project" value="UniProtKB-KW"/>
</dbReference>
<accession>A0A4Q0YQF6</accession>
<gene>
    <name evidence="1" type="ORF">CS022_10240</name>
</gene>
<keyword evidence="1" id="KW-0808">Transferase</keyword>
<name>A0A4Q0YQF6_9GAMM</name>
<proteinExistence type="predicted"/>
<dbReference type="Proteomes" id="UP000290287">
    <property type="component" value="Unassembled WGS sequence"/>
</dbReference>
<dbReference type="RefSeq" id="WP_129122183.1">
    <property type="nucleotide sequence ID" value="NZ_PEIB01000010.1"/>
</dbReference>
<evidence type="ECO:0000313" key="1">
    <source>
        <dbReference type="EMBL" id="RXJ73347.1"/>
    </source>
</evidence>
<dbReference type="AlphaFoldDB" id="A0A4Q0YQF6"/>
<evidence type="ECO:0000313" key="2">
    <source>
        <dbReference type="Proteomes" id="UP000290287"/>
    </source>
</evidence>
<sequence length="78" mass="8751">MTKTELRDLFYQKMLVEAVVEPSLTSGGWIVEFRHARGGLVPLTDGQGVEQCFQNVDIATENALDIGFHQVRIVDNDM</sequence>
<keyword evidence="1" id="KW-0418">Kinase</keyword>
<dbReference type="EMBL" id="PEIB01000010">
    <property type="protein sequence ID" value="RXJ73347.1"/>
    <property type="molecule type" value="Genomic_DNA"/>
</dbReference>
<keyword evidence="2" id="KW-1185">Reference proteome</keyword>
<comment type="caution">
    <text evidence="1">The sequence shown here is derived from an EMBL/GenBank/DDBJ whole genome shotgun (WGS) entry which is preliminary data.</text>
</comment>
<organism evidence="1 2">
    <name type="scientific">Veronia nyctiphanis</name>
    <dbReference type="NCBI Taxonomy" id="1278244"/>
    <lineage>
        <taxon>Bacteria</taxon>
        <taxon>Pseudomonadati</taxon>
        <taxon>Pseudomonadota</taxon>
        <taxon>Gammaproteobacteria</taxon>
        <taxon>Vibrionales</taxon>
        <taxon>Vibrionaceae</taxon>
        <taxon>Veronia</taxon>
    </lineage>
</organism>
<protein>
    <submittedName>
        <fullName evidence="1">Thymidylate kinase</fullName>
    </submittedName>
</protein>